<evidence type="ECO:0000256" key="1">
    <source>
        <dbReference type="SAM" id="Phobius"/>
    </source>
</evidence>
<accession>A0AAV5VNN7</accession>
<dbReference type="Proteomes" id="UP001432322">
    <property type="component" value="Unassembled WGS sequence"/>
</dbReference>
<dbReference type="AlphaFoldDB" id="A0AAV5VNN7"/>
<keyword evidence="1" id="KW-0812">Transmembrane</keyword>
<organism evidence="2 3">
    <name type="scientific">Pristionchus fissidentatus</name>
    <dbReference type="NCBI Taxonomy" id="1538716"/>
    <lineage>
        <taxon>Eukaryota</taxon>
        <taxon>Metazoa</taxon>
        <taxon>Ecdysozoa</taxon>
        <taxon>Nematoda</taxon>
        <taxon>Chromadorea</taxon>
        <taxon>Rhabditida</taxon>
        <taxon>Rhabditina</taxon>
        <taxon>Diplogasteromorpha</taxon>
        <taxon>Diplogasteroidea</taxon>
        <taxon>Neodiplogasteridae</taxon>
        <taxon>Pristionchus</taxon>
    </lineage>
</organism>
<dbReference type="EMBL" id="BTSY01000003">
    <property type="protein sequence ID" value="GMT19913.1"/>
    <property type="molecule type" value="Genomic_DNA"/>
</dbReference>
<evidence type="ECO:0000313" key="3">
    <source>
        <dbReference type="Proteomes" id="UP001432322"/>
    </source>
</evidence>
<protein>
    <recommendedName>
        <fullName evidence="4">Amino acid transporter</fullName>
    </recommendedName>
</protein>
<comment type="caution">
    <text evidence="2">The sequence shown here is derived from an EMBL/GenBank/DDBJ whole genome shotgun (WGS) entry which is preliminary data.</text>
</comment>
<dbReference type="Pfam" id="PF10326">
    <property type="entry name" value="7TM_GPCR_Str"/>
    <property type="match status" value="1"/>
</dbReference>
<sequence length="152" mass="17165">MLTQPFEVIFDGIGISFVASFLHDSPLGAYFTNFGVSPCYVALLECGAFSFLYKYAATCNKSLHRRFNDPTFVGGLGAIAFLWLFIYTFFGVFFTPTQALREKVAAALNDRFHTDFRNPDVQLSGMDVIDYADVRFFMFHLSIILLQSSLFS</sequence>
<feature type="transmembrane region" description="Helical" evidence="1">
    <location>
        <begin position="30"/>
        <end position="52"/>
    </location>
</feature>
<feature type="transmembrane region" description="Helical" evidence="1">
    <location>
        <begin position="72"/>
        <end position="94"/>
    </location>
</feature>
<name>A0AAV5VNN7_9BILA</name>
<evidence type="ECO:0000313" key="2">
    <source>
        <dbReference type="EMBL" id="GMT19913.1"/>
    </source>
</evidence>
<keyword evidence="1" id="KW-1133">Transmembrane helix</keyword>
<keyword evidence="3" id="KW-1185">Reference proteome</keyword>
<dbReference type="InterPro" id="IPR019428">
    <property type="entry name" value="7TM_GPCR_serpentine_rcpt_Str"/>
</dbReference>
<reference evidence="2" key="1">
    <citation type="submission" date="2023-10" db="EMBL/GenBank/DDBJ databases">
        <title>Genome assembly of Pristionchus species.</title>
        <authorList>
            <person name="Yoshida K."/>
            <person name="Sommer R.J."/>
        </authorList>
    </citation>
    <scope>NUCLEOTIDE SEQUENCE</scope>
    <source>
        <strain evidence="2">RS5133</strain>
    </source>
</reference>
<evidence type="ECO:0008006" key="4">
    <source>
        <dbReference type="Google" id="ProtNLM"/>
    </source>
</evidence>
<keyword evidence="1" id="KW-0472">Membrane</keyword>
<proteinExistence type="predicted"/>
<gene>
    <name evidence="2" type="ORF">PFISCL1PPCAC_11210</name>
</gene>